<protein>
    <recommendedName>
        <fullName evidence="2">DUF4435 domain-containing protein</fullName>
    </recommendedName>
</protein>
<comment type="caution">
    <text evidence="1">The sequence shown here is derived from an EMBL/GenBank/DDBJ whole genome shotgun (WGS) entry which is preliminary data.</text>
</comment>
<evidence type="ECO:0000313" key="1">
    <source>
        <dbReference type="EMBL" id="KKN45830.1"/>
    </source>
</evidence>
<sequence length="184" mass="22473">MPFCRDIYFYVEGDDDKRFFERIVKKLILKSKKYENIHVLQWRQKKEYLVKNFIKKYLEKGCKVVFVRDYDNSAQNNEEMNRIISSLEEETMQRYNIKSKEDIFIVRREIESWYRAGIKNNLLKKYHITPIENTNTFSKEEFERLIPEGMSQTEFLIEIVENFDVKLAKKKNSSFKDFMTRMKL</sequence>
<proteinExistence type="predicted"/>
<evidence type="ECO:0008006" key="2">
    <source>
        <dbReference type="Google" id="ProtNLM"/>
    </source>
</evidence>
<name>A0A0F9QNS5_9ZZZZ</name>
<dbReference type="AlphaFoldDB" id="A0A0F9QNS5"/>
<accession>A0A0F9QNS5</accession>
<gene>
    <name evidence="1" type="ORF">LCGC14_0679140</name>
</gene>
<reference evidence="1" key="1">
    <citation type="journal article" date="2015" name="Nature">
        <title>Complex archaea that bridge the gap between prokaryotes and eukaryotes.</title>
        <authorList>
            <person name="Spang A."/>
            <person name="Saw J.H."/>
            <person name="Jorgensen S.L."/>
            <person name="Zaremba-Niedzwiedzka K."/>
            <person name="Martijn J."/>
            <person name="Lind A.E."/>
            <person name="van Eijk R."/>
            <person name="Schleper C."/>
            <person name="Guy L."/>
            <person name="Ettema T.J."/>
        </authorList>
    </citation>
    <scope>NUCLEOTIDE SEQUENCE</scope>
</reference>
<organism evidence="1">
    <name type="scientific">marine sediment metagenome</name>
    <dbReference type="NCBI Taxonomy" id="412755"/>
    <lineage>
        <taxon>unclassified sequences</taxon>
        <taxon>metagenomes</taxon>
        <taxon>ecological metagenomes</taxon>
    </lineage>
</organism>
<dbReference type="EMBL" id="LAZR01001364">
    <property type="protein sequence ID" value="KKN45830.1"/>
    <property type="molecule type" value="Genomic_DNA"/>
</dbReference>